<dbReference type="Gene3D" id="2.40.50.1070">
    <property type="match status" value="1"/>
</dbReference>
<dbReference type="GO" id="GO:0070475">
    <property type="term" value="P:rRNA base methylation"/>
    <property type="evidence" value="ECO:0007669"/>
    <property type="project" value="TreeGrafter"/>
</dbReference>
<comment type="similarity">
    <text evidence="4">Belongs to the class I-like SAM-binding methyltransferase superfamily. RNA M5U methyltransferase family.</text>
</comment>
<feature type="active site" description="Nucleophile" evidence="4">
    <location>
        <position position="413"/>
    </location>
</feature>
<dbReference type="Proteomes" id="UP000552935">
    <property type="component" value="Unassembled WGS sequence"/>
</dbReference>
<evidence type="ECO:0000313" key="10">
    <source>
        <dbReference type="Proteomes" id="UP000552935"/>
    </source>
</evidence>
<dbReference type="EMBL" id="SSHM01000001">
    <property type="protein sequence ID" value="THC79927.1"/>
    <property type="molecule type" value="Genomic_DNA"/>
</dbReference>
<dbReference type="Pfam" id="PF01938">
    <property type="entry name" value="TRAM"/>
    <property type="match status" value="1"/>
</dbReference>
<dbReference type="EMBL" id="JACCKI010000002">
    <property type="protein sequence ID" value="NZA04087.1"/>
    <property type="molecule type" value="Genomic_DNA"/>
</dbReference>
<dbReference type="RefSeq" id="WP_005689872.1">
    <property type="nucleotide sequence ID" value="NZ_CABFNI010000021.1"/>
</dbReference>
<gene>
    <name evidence="7" type="primary">rlmD</name>
    <name evidence="8" type="ORF">E6L36_05675</name>
    <name evidence="7" type="ORF">H0N82_02905</name>
</gene>
<dbReference type="PROSITE" id="PS01230">
    <property type="entry name" value="TRMA_1"/>
    <property type="match status" value="1"/>
</dbReference>
<dbReference type="PROSITE" id="PS51687">
    <property type="entry name" value="SAM_MT_RNA_M5U"/>
    <property type="match status" value="1"/>
</dbReference>
<evidence type="ECO:0000256" key="5">
    <source>
        <dbReference type="PROSITE-ProRule" id="PRU10015"/>
    </source>
</evidence>
<evidence type="ECO:0000259" key="6">
    <source>
        <dbReference type="PROSITE" id="PS50926"/>
    </source>
</evidence>
<dbReference type="FunFam" id="2.40.50.140:FF:000097">
    <property type="entry name" value="23S rRNA (uracil(1939)-C(5))-methyltransferase RlmD"/>
    <property type="match status" value="1"/>
</dbReference>
<reference evidence="7 10" key="2">
    <citation type="submission" date="2020-07" db="EMBL/GenBank/DDBJ databases">
        <title>Organ Donor 1.</title>
        <authorList>
            <person name="Marsh A.J."/>
            <person name="Azcarate-Peril M.A."/>
        </authorList>
    </citation>
    <scope>NUCLEOTIDE SEQUENCE [LARGE SCALE GENOMIC DNA]</scope>
    <source>
        <strain evidence="7 10">AMC0712</strain>
    </source>
</reference>
<dbReference type="PANTHER" id="PTHR11061:SF45">
    <property type="match status" value="1"/>
</dbReference>
<evidence type="ECO:0000256" key="1">
    <source>
        <dbReference type="ARBA" id="ARBA00022603"/>
    </source>
</evidence>
<dbReference type="EC" id="2.1.1.190" evidence="7"/>
<proteinExistence type="inferred from homology"/>
<dbReference type="InterPro" id="IPR010280">
    <property type="entry name" value="U5_MeTrfase_fam"/>
</dbReference>
<dbReference type="InterPro" id="IPR012340">
    <property type="entry name" value="NA-bd_OB-fold"/>
</dbReference>
<dbReference type="Proteomes" id="UP000307517">
    <property type="component" value="Unassembled WGS sequence"/>
</dbReference>
<feature type="binding site" evidence="4">
    <location>
        <position position="288"/>
    </location>
    <ligand>
        <name>S-adenosyl-L-methionine</name>
        <dbReference type="ChEBI" id="CHEBI:59789"/>
    </ligand>
</feature>
<accession>A0A508Z705</accession>
<feature type="domain" description="TRAM" evidence="6">
    <location>
        <begin position="4"/>
        <end position="62"/>
    </location>
</feature>
<dbReference type="Gene3D" id="3.40.50.150">
    <property type="entry name" value="Vaccinia Virus protein VP39"/>
    <property type="match status" value="1"/>
</dbReference>
<evidence type="ECO:0000313" key="8">
    <source>
        <dbReference type="EMBL" id="THC79927.1"/>
    </source>
</evidence>
<evidence type="ECO:0000313" key="7">
    <source>
        <dbReference type="EMBL" id="NZA04087.1"/>
    </source>
</evidence>
<reference evidence="8 9" key="1">
    <citation type="submission" date="2019-04" db="EMBL/GenBank/DDBJ databases">
        <title>Genome Announcement to Ensure Probiotic Safety of Lactobacillus rhamnosus UBLR-58.</title>
        <authorList>
            <person name="Sulthana A."/>
            <person name="Lakshmi S.G."/>
            <person name="Madempudi R.S."/>
        </authorList>
    </citation>
    <scope>NUCLEOTIDE SEQUENCE [LARGE SCALE GENOMIC DNA]</scope>
    <source>
        <strain evidence="8 9">UBLR-58</strain>
    </source>
</reference>
<comment type="caution">
    <text evidence="7">The sequence shown here is derived from an EMBL/GenBank/DDBJ whole genome shotgun (WGS) entry which is preliminary data.</text>
</comment>
<dbReference type="InterPro" id="IPR029063">
    <property type="entry name" value="SAM-dependent_MTases_sf"/>
</dbReference>
<sequence length="455" mass="50628">MATKVKIGQRFPLTIKRLDINGAGIGYYQRKITFVTGALPGEVVVAEVTAIHDRYLEAKTHKIRSASPDRVTPTEPLFGQIGGVELNHLAYPAQLRFKRDVVAQALAKFKPLGWQHYDLKPTIGMTHPTHYRNKAQFPVREIDGHVRAGLYAPGSHRLIPLTHFLTQAPLTMKVVKTLCQLLEDLQIPIYNEKKHAGIVKTLVVRESFSTGQVQVTFITNSAKLPKQAQLITAIAAQLPMVVSIAQNINPSSTSLIWGKESRLLAGQPYIQETLSGRTFQLSPQAFLQLNPKQTEQLYAIAKDALQLAPDDTLIDAYCGIGTVGMSLANRHQSIYGMDTIPEAIADAKDNAKNNGFNNTHYFVGKAETLFPKWLKEGIHPNAVIVDPPRSGLERPFIDALLQLNPQKFAYISCNPSTLARDLVPLAKHYQVDWIQSIDMFPQTARCEAVVKFTRR</sequence>
<dbReference type="PROSITE" id="PS50926">
    <property type="entry name" value="TRAM"/>
    <property type="match status" value="1"/>
</dbReference>
<protein>
    <submittedName>
        <fullName evidence="7">23S rRNA (Uracil(1939)-C(5))-methyltransferase RlmD</fullName>
        <ecNumber evidence="7">2.1.1.190</ecNumber>
    </submittedName>
</protein>
<organism evidence="7 10">
    <name type="scientific">Lacticaseibacillus rhamnosus</name>
    <name type="common">Lactobacillus rhamnosus</name>
    <dbReference type="NCBI Taxonomy" id="47715"/>
    <lineage>
        <taxon>Bacteria</taxon>
        <taxon>Bacillati</taxon>
        <taxon>Bacillota</taxon>
        <taxon>Bacilli</taxon>
        <taxon>Lactobacillales</taxon>
        <taxon>Lactobacillaceae</taxon>
        <taxon>Lacticaseibacillus</taxon>
    </lineage>
</organism>
<feature type="binding site" evidence="4">
    <location>
        <position position="317"/>
    </location>
    <ligand>
        <name>S-adenosyl-L-methionine</name>
        <dbReference type="ChEBI" id="CHEBI:59789"/>
    </ligand>
</feature>
<keyword evidence="3 4" id="KW-0949">S-adenosyl-L-methionine</keyword>
<name>A0A508Z705_LACRH</name>
<dbReference type="SUPFAM" id="SSF50249">
    <property type="entry name" value="Nucleic acid-binding proteins"/>
    <property type="match status" value="1"/>
</dbReference>
<keyword evidence="2 4" id="KW-0808">Transferase</keyword>
<evidence type="ECO:0000313" key="9">
    <source>
        <dbReference type="Proteomes" id="UP000307517"/>
    </source>
</evidence>
<feature type="active site" evidence="5">
    <location>
        <position position="413"/>
    </location>
</feature>
<evidence type="ECO:0000256" key="4">
    <source>
        <dbReference type="PROSITE-ProRule" id="PRU01024"/>
    </source>
</evidence>
<evidence type="ECO:0000256" key="3">
    <source>
        <dbReference type="ARBA" id="ARBA00022691"/>
    </source>
</evidence>
<dbReference type="SUPFAM" id="SSF53335">
    <property type="entry name" value="S-adenosyl-L-methionine-dependent methyltransferases"/>
    <property type="match status" value="1"/>
</dbReference>
<feature type="binding site" evidence="4">
    <location>
        <position position="338"/>
    </location>
    <ligand>
        <name>S-adenosyl-L-methionine</name>
        <dbReference type="ChEBI" id="CHEBI:59789"/>
    </ligand>
</feature>
<keyword evidence="1 4" id="KW-0489">Methyltransferase</keyword>
<feature type="binding site" evidence="4">
    <location>
        <position position="386"/>
    </location>
    <ligand>
        <name>S-adenosyl-L-methionine</name>
        <dbReference type="ChEBI" id="CHEBI:59789"/>
    </ligand>
</feature>
<dbReference type="GO" id="GO:0070041">
    <property type="term" value="F:rRNA (uridine-C5-)-methyltransferase activity"/>
    <property type="evidence" value="ECO:0007669"/>
    <property type="project" value="TreeGrafter"/>
</dbReference>
<dbReference type="Gene3D" id="2.40.50.140">
    <property type="entry name" value="Nucleic acid-binding proteins"/>
    <property type="match status" value="1"/>
</dbReference>
<dbReference type="InterPro" id="IPR030390">
    <property type="entry name" value="MeTrfase_TrmA_AS"/>
</dbReference>
<dbReference type="InterPro" id="IPR002792">
    <property type="entry name" value="TRAM_dom"/>
</dbReference>
<dbReference type="PANTHER" id="PTHR11061">
    <property type="entry name" value="RNA M5U METHYLTRANSFERASE"/>
    <property type="match status" value="1"/>
</dbReference>
<dbReference type="AlphaFoldDB" id="A0A508Z705"/>
<dbReference type="FunFam" id="2.40.50.1070:FF:000003">
    <property type="entry name" value="23S rRNA (Uracil-5-)-methyltransferase RumA"/>
    <property type="match status" value="1"/>
</dbReference>
<dbReference type="Pfam" id="PF05958">
    <property type="entry name" value="tRNA_U5-meth_tr"/>
    <property type="match status" value="1"/>
</dbReference>
<dbReference type="NCBIfam" id="TIGR00479">
    <property type="entry name" value="rumA"/>
    <property type="match status" value="1"/>
</dbReference>
<dbReference type="FunFam" id="3.40.50.150:FF:000009">
    <property type="entry name" value="23S rRNA (Uracil(1939)-C(5))-methyltransferase RlmD"/>
    <property type="match status" value="1"/>
</dbReference>
<evidence type="ECO:0000256" key="2">
    <source>
        <dbReference type="ARBA" id="ARBA00022679"/>
    </source>
</evidence>